<dbReference type="NCBIfam" id="TIGR02871">
    <property type="entry name" value="spore_ylbJ"/>
    <property type="match status" value="1"/>
</dbReference>
<dbReference type="InterPro" id="IPR011642">
    <property type="entry name" value="Gate_dom"/>
</dbReference>
<reference evidence="3" key="1">
    <citation type="submission" date="2020-02" db="EMBL/GenBank/DDBJ databases">
        <title>Bacillus sedimentmangrovi sp. nov., isolated from sediment of the mangrove ecosystem.</title>
        <authorList>
            <person name="Liu G."/>
        </authorList>
    </citation>
    <scope>NUCLEOTIDE SEQUENCE [LARGE SCALE GENOMIC DNA]</scope>
    <source>
        <strain evidence="3">SgZ-7</strain>
    </source>
</reference>
<evidence type="ECO:0000256" key="1">
    <source>
        <dbReference type="SAM" id="Phobius"/>
    </source>
</evidence>
<feature type="transmembrane region" description="Helical" evidence="1">
    <location>
        <begin position="121"/>
        <end position="142"/>
    </location>
</feature>
<proteinExistence type="predicted"/>
<feature type="transmembrane region" description="Helical" evidence="1">
    <location>
        <begin position="47"/>
        <end position="71"/>
    </location>
</feature>
<keyword evidence="1" id="KW-1133">Transmembrane helix</keyword>
<feature type="transmembrane region" description="Helical" evidence="1">
    <location>
        <begin position="149"/>
        <end position="169"/>
    </location>
</feature>
<name>A0A6B3TLT7_9BACI</name>
<dbReference type="EMBL" id="JAAIUV010000002">
    <property type="protein sequence ID" value="NEX77572.1"/>
    <property type="molecule type" value="Genomic_DNA"/>
</dbReference>
<dbReference type="Proteomes" id="UP000481621">
    <property type="component" value="Unassembled WGS sequence"/>
</dbReference>
<dbReference type="InterPro" id="IPR014226">
    <property type="entry name" value="Spore_IM_YlbJ"/>
</dbReference>
<comment type="caution">
    <text evidence="3">The sequence shown here is derived from an EMBL/GenBank/DDBJ whole genome shotgun (WGS) entry which is preliminary data.</text>
</comment>
<organism evidence="3 4">
    <name type="scientific">Neobacillus thermocopriae</name>
    <dbReference type="NCBI Taxonomy" id="1215031"/>
    <lineage>
        <taxon>Bacteria</taxon>
        <taxon>Bacillati</taxon>
        <taxon>Bacillota</taxon>
        <taxon>Bacilli</taxon>
        <taxon>Bacillales</taxon>
        <taxon>Bacillaceae</taxon>
        <taxon>Neobacillus</taxon>
    </lineage>
</organism>
<keyword evidence="4" id="KW-1185">Reference proteome</keyword>
<feature type="transmembrane region" description="Helical" evidence="1">
    <location>
        <begin position="9"/>
        <end position="27"/>
    </location>
</feature>
<feature type="transmembrane region" description="Helical" evidence="1">
    <location>
        <begin position="325"/>
        <end position="343"/>
    </location>
</feature>
<keyword evidence="1" id="KW-0472">Membrane</keyword>
<accession>A0A6B3TLT7</accession>
<evidence type="ECO:0000313" key="3">
    <source>
        <dbReference type="EMBL" id="NEX77572.1"/>
    </source>
</evidence>
<sequence>MIRSKLKTLLLAFSGTILAISLIMYPQESFEASIRGLNMWWKVVFPSLLPFFIISEMLIGFGVVKFIGVLLEPFMRPLFKVPGVGGFVWAMGMASGFPAGAKFTARMRQEGHLTRIEAERLVTFTNSSNPLFIFGAVAVGFFHNTHLGILLAASHYLGNICVGIIMRFYGKESPEDMREYRKKHKIREALAVLHQTRIKDNRPIGKLLGDAVNSSIQTLLMVGGFIILFSVVNKLLFHLHITETLAKLIETLLSSLSFPEMLSIPFISGLFEITLGSELTSRVEDASLLHQAAITSFILGFSGFSVQAQVASILAQTDIRFQPFFIGRILQGFFASIFTFVLWNPIYVRLSQKEVPSNSIPVFGDGIWAKDFYHQMIEIGPIITIFSLLLYVLVLFFRLISDKKS</sequence>
<dbReference type="Pfam" id="PF07670">
    <property type="entry name" value="Gate"/>
    <property type="match status" value="2"/>
</dbReference>
<keyword evidence="1" id="KW-0812">Transmembrane</keyword>
<feature type="transmembrane region" description="Helical" evidence="1">
    <location>
        <begin position="83"/>
        <end position="101"/>
    </location>
</feature>
<feature type="transmembrane region" description="Helical" evidence="1">
    <location>
        <begin position="379"/>
        <end position="400"/>
    </location>
</feature>
<gene>
    <name evidence="3" type="primary">ylbJ</name>
    <name evidence="3" type="ORF">G4Z05_01565</name>
</gene>
<feature type="domain" description="Nucleoside transporter/FeoB GTPase Gate" evidence="2">
    <location>
        <begin position="219"/>
        <end position="315"/>
    </location>
</feature>
<dbReference type="AlphaFoldDB" id="A0A6B3TLT7"/>
<evidence type="ECO:0000313" key="4">
    <source>
        <dbReference type="Proteomes" id="UP000481621"/>
    </source>
</evidence>
<feature type="domain" description="Nucleoside transporter/FeoB GTPase Gate" evidence="2">
    <location>
        <begin position="42"/>
        <end position="140"/>
    </location>
</feature>
<evidence type="ECO:0000259" key="2">
    <source>
        <dbReference type="Pfam" id="PF07670"/>
    </source>
</evidence>
<protein>
    <submittedName>
        <fullName evidence="3">Sporulation integral membrane protein YlbJ</fullName>
    </submittedName>
</protein>
<dbReference type="RefSeq" id="WP_163250163.1">
    <property type="nucleotide sequence ID" value="NZ_JAAIUV010000002.1"/>
</dbReference>
<feature type="transmembrane region" description="Helical" evidence="1">
    <location>
        <begin position="216"/>
        <end position="236"/>
    </location>
</feature>